<feature type="domain" description="AMP-binding enzyme C-terminal" evidence="9">
    <location>
        <begin position="496"/>
        <end position="571"/>
    </location>
</feature>
<dbReference type="EMBL" id="JARKHS020023082">
    <property type="protein sequence ID" value="KAK8769121.1"/>
    <property type="molecule type" value="Genomic_DNA"/>
</dbReference>
<dbReference type="Pfam" id="PF00501">
    <property type="entry name" value="AMP-binding"/>
    <property type="match status" value="1"/>
</dbReference>
<evidence type="ECO:0000313" key="11">
    <source>
        <dbReference type="Proteomes" id="UP001321473"/>
    </source>
</evidence>
<comment type="catalytic activity">
    <reaction evidence="6">
        <text>octanoate + ATP + CoA = octanoyl-CoA + AMP + diphosphate</text>
        <dbReference type="Rhea" id="RHEA:33631"/>
        <dbReference type="ChEBI" id="CHEBI:25646"/>
        <dbReference type="ChEBI" id="CHEBI:30616"/>
        <dbReference type="ChEBI" id="CHEBI:33019"/>
        <dbReference type="ChEBI" id="CHEBI:57287"/>
        <dbReference type="ChEBI" id="CHEBI:57386"/>
        <dbReference type="ChEBI" id="CHEBI:456215"/>
    </reaction>
</comment>
<evidence type="ECO:0000259" key="9">
    <source>
        <dbReference type="Pfam" id="PF13193"/>
    </source>
</evidence>
<dbReference type="Pfam" id="PF13193">
    <property type="entry name" value="AMP-binding_C"/>
    <property type="match status" value="1"/>
</dbReference>
<evidence type="ECO:0000256" key="4">
    <source>
        <dbReference type="ARBA" id="ARBA00039009"/>
    </source>
</evidence>
<dbReference type="PROSITE" id="PS00455">
    <property type="entry name" value="AMP_BINDING"/>
    <property type="match status" value="1"/>
</dbReference>
<sequence>MVVQLSAARCLVRRARIVAGQYCCRSLSSQPAAHKKLQSSYWLEPCTKPLSEDTLGTCIDVASQKWGDRQGWAFVQEDKLCSYADYKNQVDQLARGLLCAGFSKGDPLMIWSPSTFNWILMAGAAAKTGVLSASTHFGLTPPEFDKCLSAVDFKGIYIPRPFKTFNYYEMLCSLIPELKDSQPGQLSSKKYPSLRTVIIDSDQQVPGCVSLQELMRGGEADLQAAQETVAASDPFTIVFTSGTTGAPKAAVLSHANFVNNVLTYDQRAKLTQETVMCNPLPFFHVYGLSVVLARSLVLGAKAVVPAPAYDAAAVLRAIQDHRCTELCGSPTMFLDIINSPLRKQYDISSLQHGESGGNVVTPAVRNLVREKLNIGMRVGYGTTELTTAAMVTSSDDPIDKQLNTVGRPLPHLEVKIVDPATGSEVPVNSPGEVWGRGPNVFLGYYNNEQKTQEAMTPDGWYKTGDVGVMDEDGYVTIVSRLKDVVNRGGEKVYPTEVEELLHTHPAVQECHVIGVPDERLGEEVCAWIVLRADAKVTDEELTKHCQGKLSHFKIPRYFIYDAKVPKTPIGKPQKAHMRLLAAENLGLTR</sequence>
<dbReference type="GO" id="GO:0031956">
    <property type="term" value="F:medium-chain fatty acid-CoA ligase activity"/>
    <property type="evidence" value="ECO:0007669"/>
    <property type="project" value="UniProtKB-EC"/>
</dbReference>
<dbReference type="PANTHER" id="PTHR43201:SF5">
    <property type="entry name" value="MEDIUM-CHAIN ACYL-COA LIGASE ACSF2, MITOCHONDRIAL"/>
    <property type="match status" value="1"/>
</dbReference>
<dbReference type="InterPro" id="IPR025110">
    <property type="entry name" value="AMP-bd_C"/>
</dbReference>
<dbReference type="Gene3D" id="3.40.50.12780">
    <property type="entry name" value="N-terminal domain of ligase-like"/>
    <property type="match status" value="1"/>
</dbReference>
<protein>
    <recommendedName>
        <fullName evidence="5">Medium-chain acyl-CoA ligase ACSF2, mitochondrial</fullName>
        <ecNumber evidence="4">6.2.1.2</ecNumber>
    </recommendedName>
</protein>
<evidence type="ECO:0000256" key="3">
    <source>
        <dbReference type="ARBA" id="ARBA00037247"/>
    </source>
</evidence>
<dbReference type="AlphaFoldDB" id="A0AAQ4E352"/>
<dbReference type="EC" id="6.2.1.2" evidence="4"/>
<reference evidence="10 11" key="1">
    <citation type="journal article" date="2023" name="Arcadia Sci">
        <title>De novo assembly of a long-read Amblyomma americanum tick genome.</title>
        <authorList>
            <person name="Chou S."/>
            <person name="Poskanzer K.E."/>
            <person name="Rollins M."/>
            <person name="Thuy-Boun P.S."/>
        </authorList>
    </citation>
    <scope>NUCLEOTIDE SEQUENCE [LARGE SCALE GENOMIC DNA]</scope>
    <source>
        <strain evidence="10">F_SG_1</strain>
        <tissue evidence="10">Salivary glands</tissue>
    </source>
</reference>
<keyword evidence="11" id="KW-1185">Reference proteome</keyword>
<dbReference type="FunFam" id="3.30.300.30:FF:000008">
    <property type="entry name" value="2,3-dihydroxybenzoate-AMP ligase"/>
    <property type="match status" value="1"/>
</dbReference>
<dbReference type="InterPro" id="IPR000873">
    <property type="entry name" value="AMP-dep_synth/lig_dom"/>
</dbReference>
<dbReference type="SUPFAM" id="SSF56801">
    <property type="entry name" value="Acetyl-CoA synthetase-like"/>
    <property type="match status" value="1"/>
</dbReference>
<organism evidence="10 11">
    <name type="scientific">Amblyomma americanum</name>
    <name type="common">Lone star tick</name>
    <dbReference type="NCBI Taxonomy" id="6943"/>
    <lineage>
        <taxon>Eukaryota</taxon>
        <taxon>Metazoa</taxon>
        <taxon>Ecdysozoa</taxon>
        <taxon>Arthropoda</taxon>
        <taxon>Chelicerata</taxon>
        <taxon>Arachnida</taxon>
        <taxon>Acari</taxon>
        <taxon>Parasitiformes</taxon>
        <taxon>Ixodida</taxon>
        <taxon>Ixodoidea</taxon>
        <taxon>Ixodidae</taxon>
        <taxon>Amblyomminae</taxon>
        <taxon>Amblyomma</taxon>
    </lineage>
</organism>
<feature type="domain" description="AMP-dependent synthetase/ligase" evidence="8">
    <location>
        <begin position="72"/>
        <end position="445"/>
    </location>
</feature>
<evidence type="ECO:0000256" key="2">
    <source>
        <dbReference type="ARBA" id="ARBA00022598"/>
    </source>
</evidence>
<comment type="function">
    <text evidence="3">Acyl-CoA synthases catalyze the initial reaction in fatty acid metabolism, by forming a thioester with CoA. Has some preference toward medium-chain substrates. Plays a role in adipocyte differentiation.</text>
</comment>
<evidence type="ECO:0000259" key="8">
    <source>
        <dbReference type="Pfam" id="PF00501"/>
    </source>
</evidence>
<evidence type="ECO:0000313" key="10">
    <source>
        <dbReference type="EMBL" id="KAK8769121.1"/>
    </source>
</evidence>
<comment type="catalytic activity">
    <reaction evidence="7">
        <text>a medium-chain fatty acid + ATP + CoA = a medium-chain fatty acyl-CoA + AMP + diphosphate</text>
        <dbReference type="Rhea" id="RHEA:48340"/>
        <dbReference type="ChEBI" id="CHEBI:30616"/>
        <dbReference type="ChEBI" id="CHEBI:33019"/>
        <dbReference type="ChEBI" id="CHEBI:57287"/>
        <dbReference type="ChEBI" id="CHEBI:59558"/>
        <dbReference type="ChEBI" id="CHEBI:90546"/>
        <dbReference type="ChEBI" id="CHEBI:456215"/>
        <dbReference type="EC" id="6.2.1.2"/>
    </reaction>
</comment>
<evidence type="ECO:0000256" key="7">
    <source>
        <dbReference type="ARBA" id="ARBA00048277"/>
    </source>
</evidence>
<dbReference type="Proteomes" id="UP001321473">
    <property type="component" value="Unassembled WGS sequence"/>
</dbReference>
<gene>
    <name evidence="10" type="ORF">V5799_014426</name>
</gene>
<proteinExistence type="inferred from homology"/>
<evidence type="ECO:0000256" key="5">
    <source>
        <dbReference type="ARBA" id="ARBA00039638"/>
    </source>
</evidence>
<dbReference type="InterPro" id="IPR042099">
    <property type="entry name" value="ANL_N_sf"/>
</dbReference>
<evidence type="ECO:0000256" key="6">
    <source>
        <dbReference type="ARBA" id="ARBA00047319"/>
    </source>
</evidence>
<dbReference type="GO" id="GO:0006631">
    <property type="term" value="P:fatty acid metabolic process"/>
    <property type="evidence" value="ECO:0007669"/>
    <property type="project" value="TreeGrafter"/>
</dbReference>
<comment type="caution">
    <text evidence="10">The sequence shown here is derived from an EMBL/GenBank/DDBJ whole genome shotgun (WGS) entry which is preliminary data.</text>
</comment>
<dbReference type="Gene3D" id="3.30.300.30">
    <property type="match status" value="1"/>
</dbReference>
<dbReference type="PANTHER" id="PTHR43201">
    <property type="entry name" value="ACYL-COA SYNTHETASE"/>
    <property type="match status" value="1"/>
</dbReference>
<comment type="similarity">
    <text evidence="1">Belongs to the ATP-dependent AMP-binding enzyme family.</text>
</comment>
<dbReference type="InterPro" id="IPR020845">
    <property type="entry name" value="AMP-binding_CS"/>
</dbReference>
<evidence type="ECO:0000256" key="1">
    <source>
        <dbReference type="ARBA" id="ARBA00006432"/>
    </source>
</evidence>
<accession>A0AAQ4E352</accession>
<dbReference type="InterPro" id="IPR045851">
    <property type="entry name" value="AMP-bd_C_sf"/>
</dbReference>
<keyword evidence="2" id="KW-0436">Ligase</keyword>
<name>A0AAQ4E352_AMBAM</name>